<evidence type="ECO:0000259" key="1">
    <source>
        <dbReference type="PROSITE" id="PS50112"/>
    </source>
</evidence>
<feature type="domain" description="PAS" evidence="1">
    <location>
        <begin position="37"/>
        <end position="107"/>
    </location>
</feature>
<dbReference type="RefSeq" id="WP_164452764.1">
    <property type="nucleotide sequence ID" value="NZ_JAAIJQ010000025.1"/>
</dbReference>
<comment type="caution">
    <text evidence="2">The sequence shown here is derived from an EMBL/GenBank/DDBJ whole genome shotgun (WGS) entry which is preliminary data.</text>
</comment>
<gene>
    <name evidence="2" type="ORF">G3446_10390</name>
</gene>
<organism evidence="2 3">
    <name type="scientific">Thiorhodococcus minor</name>
    <dbReference type="NCBI Taxonomy" id="57489"/>
    <lineage>
        <taxon>Bacteria</taxon>
        <taxon>Pseudomonadati</taxon>
        <taxon>Pseudomonadota</taxon>
        <taxon>Gammaproteobacteria</taxon>
        <taxon>Chromatiales</taxon>
        <taxon>Chromatiaceae</taxon>
        <taxon>Thiorhodococcus</taxon>
    </lineage>
</organism>
<evidence type="ECO:0000313" key="2">
    <source>
        <dbReference type="EMBL" id="NEV62292.1"/>
    </source>
</evidence>
<dbReference type="InterPro" id="IPR035965">
    <property type="entry name" value="PAS-like_dom_sf"/>
</dbReference>
<dbReference type="Pfam" id="PF08448">
    <property type="entry name" value="PAS_4"/>
    <property type="match status" value="1"/>
</dbReference>
<dbReference type="InterPro" id="IPR013656">
    <property type="entry name" value="PAS_4"/>
</dbReference>
<sequence>MRTQGRPILEAGRVVRLEGAIQDITGLKEAMTEDRESGNLLDSFFQVLPDLFFLVDREGRLLDFRGAHVEGLYLPPEEFLGRRVRDVLPPEVGAAFEQNLALVEQSDRLASFDYALTMPTGLRHFEARLRAWRPRPSSPS</sequence>
<keyword evidence="3" id="KW-1185">Reference proteome</keyword>
<name>A0A6M0JXP4_9GAMM</name>
<dbReference type="PROSITE" id="PS50112">
    <property type="entry name" value="PAS"/>
    <property type="match status" value="1"/>
</dbReference>
<accession>A0A6M0JXP4</accession>
<dbReference type="CDD" id="cd00130">
    <property type="entry name" value="PAS"/>
    <property type="match status" value="1"/>
</dbReference>
<dbReference type="AlphaFoldDB" id="A0A6M0JXP4"/>
<dbReference type="Gene3D" id="3.30.450.20">
    <property type="entry name" value="PAS domain"/>
    <property type="match status" value="1"/>
</dbReference>
<proteinExistence type="predicted"/>
<dbReference type="Proteomes" id="UP000483379">
    <property type="component" value="Unassembled WGS sequence"/>
</dbReference>
<evidence type="ECO:0000313" key="3">
    <source>
        <dbReference type="Proteomes" id="UP000483379"/>
    </source>
</evidence>
<reference evidence="2 3" key="1">
    <citation type="submission" date="2020-02" db="EMBL/GenBank/DDBJ databases">
        <title>Genome sequences of Thiorhodococcus mannitoliphagus and Thiorhodococcus minor, purple sulfur photosynthetic bacteria in the gammaproteobacterial family, Chromatiaceae.</title>
        <authorList>
            <person name="Aviles F.A."/>
            <person name="Meyer T.E."/>
            <person name="Kyndt J.A."/>
        </authorList>
    </citation>
    <scope>NUCLEOTIDE SEQUENCE [LARGE SCALE GENOMIC DNA]</scope>
    <source>
        <strain evidence="2 3">DSM 11518</strain>
    </source>
</reference>
<dbReference type="SUPFAM" id="SSF55785">
    <property type="entry name" value="PYP-like sensor domain (PAS domain)"/>
    <property type="match status" value="1"/>
</dbReference>
<dbReference type="EMBL" id="JAAIJQ010000025">
    <property type="protein sequence ID" value="NEV62292.1"/>
    <property type="molecule type" value="Genomic_DNA"/>
</dbReference>
<protein>
    <submittedName>
        <fullName evidence="2">PAS domain-containing protein</fullName>
    </submittedName>
</protein>
<dbReference type="InterPro" id="IPR000014">
    <property type="entry name" value="PAS"/>
</dbReference>